<proteinExistence type="predicted"/>
<dbReference type="EMBL" id="JAGKQQ010000001">
    <property type="protein sequence ID" value="MBP3954945.1"/>
    <property type="molecule type" value="Genomic_DNA"/>
</dbReference>
<evidence type="ECO:0000313" key="3">
    <source>
        <dbReference type="Proteomes" id="UP000676565"/>
    </source>
</evidence>
<accession>A0ABS5BMQ2</accession>
<organism evidence="2 3">
    <name type="scientific">Gemmata palustris</name>
    <dbReference type="NCBI Taxonomy" id="2822762"/>
    <lineage>
        <taxon>Bacteria</taxon>
        <taxon>Pseudomonadati</taxon>
        <taxon>Planctomycetota</taxon>
        <taxon>Planctomycetia</taxon>
        <taxon>Gemmatales</taxon>
        <taxon>Gemmataceae</taxon>
        <taxon>Gemmata</taxon>
    </lineage>
</organism>
<dbReference type="RefSeq" id="WP_210653051.1">
    <property type="nucleotide sequence ID" value="NZ_JAGKQQ010000001.1"/>
</dbReference>
<evidence type="ECO:0000256" key="1">
    <source>
        <dbReference type="SAM" id="MobiDB-lite"/>
    </source>
</evidence>
<dbReference type="Proteomes" id="UP000676565">
    <property type="component" value="Unassembled WGS sequence"/>
</dbReference>
<protein>
    <submittedName>
        <fullName evidence="2">Uncharacterized protein</fullName>
    </submittedName>
</protein>
<comment type="caution">
    <text evidence="2">The sequence shown here is derived from an EMBL/GenBank/DDBJ whole genome shotgun (WGS) entry which is preliminary data.</text>
</comment>
<name>A0ABS5BMQ2_9BACT</name>
<evidence type="ECO:0000313" key="2">
    <source>
        <dbReference type="EMBL" id="MBP3954945.1"/>
    </source>
</evidence>
<reference evidence="2 3" key="1">
    <citation type="submission" date="2021-04" db="EMBL/GenBank/DDBJ databases">
        <authorList>
            <person name="Ivanova A."/>
        </authorList>
    </citation>
    <scope>NUCLEOTIDE SEQUENCE [LARGE SCALE GENOMIC DNA]</scope>
    <source>
        <strain evidence="2 3">G18</strain>
    </source>
</reference>
<feature type="region of interest" description="Disordered" evidence="1">
    <location>
        <begin position="101"/>
        <end position="123"/>
    </location>
</feature>
<keyword evidence="3" id="KW-1185">Reference proteome</keyword>
<sequence>MATILMNPPTPNAFASFYSLSPTERVAAAVRLVAVLKRERRRVQKLHAEAIKRDIVFGCQGGETDDIHCHLLTLTEWVMWLERRYGFTPVEPPRPLLAHLRSERREQIGRDERPKVERRPGRF</sequence>
<gene>
    <name evidence="2" type="ORF">J8F10_06575</name>
</gene>